<dbReference type="GO" id="GO:0000155">
    <property type="term" value="F:phosphorelay sensor kinase activity"/>
    <property type="evidence" value="ECO:0007669"/>
    <property type="project" value="InterPro"/>
</dbReference>
<evidence type="ECO:0000256" key="1">
    <source>
        <dbReference type="ARBA" id="ARBA00000085"/>
    </source>
</evidence>
<feature type="transmembrane region" description="Helical" evidence="10">
    <location>
        <begin position="84"/>
        <end position="101"/>
    </location>
</feature>
<dbReference type="SUPFAM" id="SSF55874">
    <property type="entry name" value="ATPase domain of HSP90 chaperone/DNA topoisomerase II/histidine kinase"/>
    <property type="match status" value="1"/>
</dbReference>
<keyword evidence="13" id="KW-1185">Reference proteome</keyword>
<dbReference type="CDD" id="cd16917">
    <property type="entry name" value="HATPase_UhpB-NarQ-NarX-like"/>
    <property type="match status" value="1"/>
</dbReference>
<keyword evidence="5" id="KW-0547">Nucleotide-binding</keyword>
<comment type="catalytic activity">
    <reaction evidence="1">
        <text>ATP + protein L-histidine = ADP + protein N-phospho-L-histidine.</text>
        <dbReference type="EC" id="2.7.13.3"/>
    </reaction>
</comment>
<dbReference type="InterPro" id="IPR011712">
    <property type="entry name" value="Sig_transdc_His_kin_sub3_dim/P"/>
</dbReference>
<keyword evidence="10" id="KW-0812">Transmembrane</keyword>
<dbReference type="OrthoDB" id="227596at2"/>
<keyword evidence="4" id="KW-0808">Transferase</keyword>
<keyword evidence="10" id="KW-1133">Transmembrane helix</keyword>
<keyword evidence="10" id="KW-0472">Membrane</keyword>
<dbReference type="InterPro" id="IPR036890">
    <property type="entry name" value="HATPase_C_sf"/>
</dbReference>
<dbReference type="Proteomes" id="UP000182977">
    <property type="component" value="Chromosome I"/>
</dbReference>
<evidence type="ECO:0000313" key="13">
    <source>
        <dbReference type="Proteomes" id="UP000182977"/>
    </source>
</evidence>
<evidence type="ECO:0000256" key="3">
    <source>
        <dbReference type="ARBA" id="ARBA00022553"/>
    </source>
</evidence>
<dbReference type="PANTHER" id="PTHR24421:SF10">
    <property type="entry name" value="NITRATE_NITRITE SENSOR PROTEIN NARQ"/>
    <property type="match status" value="1"/>
</dbReference>
<feature type="transmembrane region" description="Helical" evidence="10">
    <location>
        <begin position="60"/>
        <end position="78"/>
    </location>
</feature>
<gene>
    <name evidence="12" type="ORF">SAMN04488563_4612</name>
</gene>
<evidence type="ECO:0000256" key="10">
    <source>
        <dbReference type="SAM" id="Phobius"/>
    </source>
</evidence>
<dbReference type="SMART" id="SM00387">
    <property type="entry name" value="HATPase_c"/>
    <property type="match status" value="1"/>
</dbReference>
<dbReference type="EC" id="2.7.13.3" evidence="2"/>
<evidence type="ECO:0000256" key="9">
    <source>
        <dbReference type="SAM" id="Coils"/>
    </source>
</evidence>
<keyword evidence="9" id="KW-0175">Coiled coil</keyword>
<proteinExistence type="predicted"/>
<evidence type="ECO:0000259" key="11">
    <source>
        <dbReference type="SMART" id="SM00387"/>
    </source>
</evidence>
<dbReference type="Gene3D" id="3.30.565.10">
    <property type="entry name" value="Histidine kinase-like ATPase, C-terminal domain"/>
    <property type="match status" value="1"/>
</dbReference>
<dbReference type="AlphaFoldDB" id="A0A1H2KZL9"/>
<evidence type="ECO:0000256" key="8">
    <source>
        <dbReference type="ARBA" id="ARBA00023012"/>
    </source>
</evidence>
<evidence type="ECO:0000256" key="7">
    <source>
        <dbReference type="ARBA" id="ARBA00022840"/>
    </source>
</evidence>
<keyword evidence="3" id="KW-0597">Phosphoprotein</keyword>
<dbReference type="Pfam" id="PF02518">
    <property type="entry name" value="HATPase_c"/>
    <property type="match status" value="1"/>
</dbReference>
<organism evidence="12 13">
    <name type="scientific">Jiangella alkaliphila</name>
    <dbReference type="NCBI Taxonomy" id="419479"/>
    <lineage>
        <taxon>Bacteria</taxon>
        <taxon>Bacillati</taxon>
        <taxon>Actinomycetota</taxon>
        <taxon>Actinomycetes</taxon>
        <taxon>Jiangellales</taxon>
        <taxon>Jiangellaceae</taxon>
        <taxon>Jiangella</taxon>
    </lineage>
</organism>
<dbReference type="STRING" id="419479.SAMN04488563_4612"/>
<keyword evidence="7" id="KW-0067">ATP-binding</keyword>
<evidence type="ECO:0000256" key="4">
    <source>
        <dbReference type="ARBA" id="ARBA00022679"/>
    </source>
</evidence>
<dbReference type="InterPro" id="IPR003594">
    <property type="entry name" value="HATPase_dom"/>
</dbReference>
<feature type="coiled-coil region" evidence="9">
    <location>
        <begin position="150"/>
        <end position="184"/>
    </location>
</feature>
<dbReference type="GO" id="GO:0016020">
    <property type="term" value="C:membrane"/>
    <property type="evidence" value="ECO:0007669"/>
    <property type="project" value="InterPro"/>
</dbReference>
<protein>
    <recommendedName>
        <fullName evidence="2">histidine kinase</fullName>
        <ecNumber evidence="2">2.7.13.3</ecNumber>
    </recommendedName>
</protein>
<dbReference type="GO" id="GO:0005524">
    <property type="term" value="F:ATP binding"/>
    <property type="evidence" value="ECO:0007669"/>
    <property type="project" value="UniProtKB-KW"/>
</dbReference>
<dbReference type="Gene3D" id="1.20.5.1930">
    <property type="match status" value="1"/>
</dbReference>
<keyword evidence="6 12" id="KW-0418">Kinase</keyword>
<sequence>MAMSTVQAAARRHPQVVDAALAGVVAAVSAQAAAELGQVSGGGWVWFAALHVPLVWRRRVPVVVFWVIVLVGLVWVGDGDGDDVSGFSLLVVPMIALYTVARYRPRRHLWAPAALVVPFTVGWVSNGGPWWDVVALAGLFAAAALLGVNLQTRRAYLAELEERARRLERERDQQARLAAAAERARIAREMHDIVAHNLAVMVALSDGAAATTRAAPERAVGMMEKSSATGREALGEIRRLVGLLRDGEAEGPAASPAGAPAPQPGLDDLDELVDQVRAAGVDVAVTQERVPGDWGPGAGLTVYRVVQEALTNTMKHAGPRARAQVRLRYSAGGVDVEIVDDGAGQPAGRAAPGHGLTGMMERAASFGGRIDAGPCPGAGWRVRLHLPIDPSEDT</sequence>
<keyword evidence="8" id="KW-0902">Two-component regulatory system</keyword>
<dbReference type="InterPro" id="IPR055558">
    <property type="entry name" value="DUF7134"/>
</dbReference>
<name>A0A1H2KZL9_9ACTN</name>
<feature type="domain" description="Histidine kinase/HSP90-like ATPase" evidence="11">
    <location>
        <begin position="297"/>
        <end position="390"/>
    </location>
</feature>
<dbReference type="EMBL" id="LT629791">
    <property type="protein sequence ID" value="SDU73808.1"/>
    <property type="molecule type" value="Genomic_DNA"/>
</dbReference>
<evidence type="ECO:0000256" key="5">
    <source>
        <dbReference type="ARBA" id="ARBA00022741"/>
    </source>
</evidence>
<evidence type="ECO:0000256" key="6">
    <source>
        <dbReference type="ARBA" id="ARBA00022777"/>
    </source>
</evidence>
<dbReference type="Pfam" id="PF23539">
    <property type="entry name" value="DUF7134"/>
    <property type="match status" value="1"/>
</dbReference>
<evidence type="ECO:0000256" key="2">
    <source>
        <dbReference type="ARBA" id="ARBA00012438"/>
    </source>
</evidence>
<dbReference type="InterPro" id="IPR050482">
    <property type="entry name" value="Sensor_HK_TwoCompSys"/>
</dbReference>
<reference evidence="13" key="1">
    <citation type="submission" date="2016-10" db="EMBL/GenBank/DDBJ databases">
        <authorList>
            <person name="Varghese N."/>
            <person name="Submissions S."/>
        </authorList>
    </citation>
    <scope>NUCLEOTIDE SEQUENCE [LARGE SCALE GENOMIC DNA]</scope>
    <source>
        <strain evidence="13">DSM 45079</strain>
    </source>
</reference>
<feature type="transmembrane region" description="Helical" evidence="10">
    <location>
        <begin position="130"/>
        <end position="150"/>
    </location>
</feature>
<evidence type="ECO:0000313" key="12">
    <source>
        <dbReference type="EMBL" id="SDU73808.1"/>
    </source>
</evidence>
<dbReference type="GO" id="GO:0046983">
    <property type="term" value="F:protein dimerization activity"/>
    <property type="evidence" value="ECO:0007669"/>
    <property type="project" value="InterPro"/>
</dbReference>
<accession>A0A1H2KZL9</accession>
<dbReference type="PANTHER" id="PTHR24421">
    <property type="entry name" value="NITRATE/NITRITE SENSOR PROTEIN NARX-RELATED"/>
    <property type="match status" value="1"/>
</dbReference>
<dbReference type="Pfam" id="PF07730">
    <property type="entry name" value="HisKA_3"/>
    <property type="match status" value="1"/>
</dbReference>
<feature type="transmembrane region" description="Helical" evidence="10">
    <location>
        <begin position="108"/>
        <end position="124"/>
    </location>
</feature>